<reference evidence="2" key="1">
    <citation type="journal article" date="2015" name="PLoS Genet.">
        <title>The dynamic genome and transcriptome of the human fungal pathogen Blastomyces and close relative Emmonsia.</title>
        <authorList>
            <person name="Munoz J.F."/>
            <person name="Gauthier G.M."/>
            <person name="Desjardins C.A."/>
            <person name="Gallo J.E."/>
            <person name="Holder J."/>
            <person name="Sullivan T.D."/>
            <person name="Marty A.J."/>
            <person name="Carmen J.C."/>
            <person name="Chen Z."/>
            <person name="Ding L."/>
            <person name="Gujja S."/>
            <person name="Magrini V."/>
            <person name="Misas E."/>
            <person name="Mitreva M."/>
            <person name="Priest M."/>
            <person name="Saif S."/>
            <person name="Whiston E.A."/>
            <person name="Young S."/>
            <person name="Zeng Q."/>
            <person name="Goldman W.E."/>
            <person name="Mardis E.R."/>
            <person name="Taylor J.W."/>
            <person name="McEwen J.G."/>
            <person name="Clay O.K."/>
            <person name="Klein B.S."/>
            <person name="Cuomo C.A."/>
        </authorList>
    </citation>
    <scope>NUCLEOTIDE SEQUENCE [LARGE SCALE GENOMIC DNA]</scope>
    <source>
        <strain evidence="2">SLH14081</strain>
    </source>
</reference>
<dbReference type="EMBL" id="GG657468">
    <property type="protein sequence ID" value="OAT12634.1"/>
    <property type="molecule type" value="Genomic_DNA"/>
</dbReference>
<dbReference type="VEuPathDB" id="FungiDB:BDBG_17696"/>
<dbReference type="GeneID" id="42529305"/>
<name>A0A179UX47_BLAGS</name>
<dbReference type="KEGG" id="bgh:BDBG_17696"/>
<keyword evidence="2" id="KW-1185">Reference proteome</keyword>
<dbReference type="Proteomes" id="UP000002038">
    <property type="component" value="Unassembled WGS sequence"/>
</dbReference>
<dbReference type="RefSeq" id="XP_031580471.1">
    <property type="nucleotide sequence ID" value="XM_031725353.1"/>
</dbReference>
<protein>
    <submittedName>
        <fullName evidence="1">Uncharacterized protein</fullName>
    </submittedName>
</protein>
<gene>
    <name evidence="1" type="ORF">BDBG_17696</name>
</gene>
<organism evidence="1 2">
    <name type="scientific">Blastomyces gilchristii (strain SLH14081)</name>
    <name type="common">Blastomyces dermatitidis</name>
    <dbReference type="NCBI Taxonomy" id="559298"/>
    <lineage>
        <taxon>Eukaryota</taxon>
        <taxon>Fungi</taxon>
        <taxon>Dikarya</taxon>
        <taxon>Ascomycota</taxon>
        <taxon>Pezizomycotina</taxon>
        <taxon>Eurotiomycetes</taxon>
        <taxon>Eurotiomycetidae</taxon>
        <taxon>Onygenales</taxon>
        <taxon>Ajellomycetaceae</taxon>
        <taxon>Blastomyces</taxon>
    </lineage>
</organism>
<accession>A0A179UX47</accession>
<proteinExistence type="predicted"/>
<evidence type="ECO:0000313" key="1">
    <source>
        <dbReference type="EMBL" id="OAT12634.1"/>
    </source>
</evidence>
<dbReference type="AlphaFoldDB" id="A0A179UX47"/>
<sequence>MIHQQKPYSQVLILITCLDRSGTTMVRISFRKKASNPSKPSNLHIKVAFSTKQNPEIQPQ</sequence>
<evidence type="ECO:0000313" key="2">
    <source>
        <dbReference type="Proteomes" id="UP000002038"/>
    </source>
</evidence>